<sequence>MQPGALSSTYYASTYKAGTLREKLFGAGPYLPQNHPALAFRDIEAVKRRETAEWEAGVQRLAAGR</sequence>
<reference evidence="2" key="1">
    <citation type="journal article" date="2019" name="Int. J. Syst. Evol. Microbiol.">
        <title>The Global Catalogue of Microorganisms (GCM) 10K type strain sequencing project: providing services to taxonomists for standard genome sequencing and annotation.</title>
        <authorList>
            <consortium name="The Broad Institute Genomics Platform"/>
            <consortium name="The Broad Institute Genome Sequencing Center for Infectious Disease"/>
            <person name="Wu L."/>
            <person name="Ma J."/>
        </authorList>
    </citation>
    <scope>NUCLEOTIDE SEQUENCE [LARGE SCALE GENOMIC DNA]</scope>
    <source>
        <strain evidence="2">NBRC 101365</strain>
    </source>
</reference>
<evidence type="ECO:0000313" key="2">
    <source>
        <dbReference type="Proteomes" id="UP001156882"/>
    </source>
</evidence>
<evidence type="ECO:0000313" key="1">
    <source>
        <dbReference type="EMBL" id="GLS23213.1"/>
    </source>
</evidence>
<dbReference type="EMBL" id="BSPC01000069">
    <property type="protein sequence ID" value="GLS23213.1"/>
    <property type="molecule type" value="Genomic_DNA"/>
</dbReference>
<accession>A0ABQ6CTT5</accession>
<keyword evidence="2" id="KW-1185">Reference proteome</keyword>
<protein>
    <submittedName>
        <fullName evidence="1">Uncharacterized protein</fullName>
    </submittedName>
</protein>
<proteinExistence type="predicted"/>
<comment type="caution">
    <text evidence="1">The sequence shown here is derived from an EMBL/GenBank/DDBJ whole genome shotgun (WGS) entry which is preliminary data.</text>
</comment>
<name>A0ABQ6CTT5_9HYPH</name>
<dbReference type="Proteomes" id="UP001156882">
    <property type="component" value="Unassembled WGS sequence"/>
</dbReference>
<gene>
    <name evidence="1" type="ORF">GCM10007874_62330</name>
</gene>
<organism evidence="1 2">
    <name type="scientific">Labrys miyagiensis</name>
    <dbReference type="NCBI Taxonomy" id="346912"/>
    <lineage>
        <taxon>Bacteria</taxon>
        <taxon>Pseudomonadati</taxon>
        <taxon>Pseudomonadota</taxon>
        <taxon>Alphaproteobacteria</taxon>
        <taxon>Hyphomicrobiales</taxon>
        <taxon>Xanthobacteraceae</taxon>
        <taxon>Labrys</taxon>
    </lineage>
</organism>